<dbReference type="SMART" id="SM00862">
    <property type="entry name" value="Trans_reg_C"/>
    <property type="match status" value="1"/>
</dbReference>
<dbReference type="Proteomes" id="UP000242444">
    <property type="component" value="Unassembled WGS sequence"/>
</dbReference>
<evidence type="ECO:0000259" key="7">
    <source>
        <dbReference type="PROSITE" id="PS51755"/>
    </source>
</evidence>
<dbReference type="CDD" id="cd15831">
    <property type="entry name" value="BTAD"/>
    <property type="match status" value="1"/>
</dbReference>
<dbReference type="InterPro" id="IPR001867">
    <property type="entry name" value="OmpR/PhoB-type_DNA-bd"/>
</dbReference>
<dbReference type="Gene3D" id="3.40.50.300">
    <property type="entry name" value="P-loop containing nucleotide triphosphate hydrolases"/>
    <property type="match status" value="1"/>
</dbReference>
<dbReference type="InterPro" id="IPR041664">
    <property type="entry name" value="AAA_16"/>
</dbReference>
<proteinExistence type="inferred from homology"/>
<dbReference type="Pfam" id="PF00486">
    <property type="entry name" value="Trans_reg_C"/>
    <property type="match status" value="1"/>
</dbReference>
<dbReference type="PROSITE" id="PS51755">
    <property type="entry name" value="OMPR_PHOB"/>
    <property type="match status" value="1"/>
</dbReference>
<dbReference type="GO" id="GO:0003677">
    <property type="term" value="F:DNA binding"/>
    <property type="evidence" value="ECO:0007669"/>
    <property type="project" value="UniProtKB-UniRule"/>
</dbReference>
<dbReference type="Pfam" id="PF13424">
    <property type="entry name" value="TPR_12"/>
    <property type="match status" value="1"/>
</dbReference>
<evidence type="ECO:0000313" key="8">
    <source>
        <dbReference type="EMBL" id="OZM71090.1"/>
    </source>
</evidence>
<evidence type="ECO:0000256" key="6">
    <source>
        <dbReference type="SAM" id="Coils"/>
    </source>
</evidence>
<dbReference type="Pfam" id="PF13191">
    <property type="entry name" value="AAA_16"/>
    <property type="match status" value="1"/>
</dbReference>
<keyword evidence="9" id="KW-1185">Reference proteome</keyword>
<dbReference type="Gene3D" id="1.10.10.10">
    <property type="entry name" value="Winged helix-like DNA-binding domain superfamily/Winged helix DNA-binding domain"/>
    <property type="match status" value="2"/>
</dbReference>
<evidence type="ECO:0000256" key="5">
    <source>
        <dbReference type="PROSITE-ProRule" id="PRU01091"/>
    </source>
</evidence>
<evidence type="ECO:0000256" key="3">
    <source>
        <dbReference type="ARBA" id="ARBA00023125"/>
    </source>
</evidence>
<evidence type="ECO:0000256" key="4">
    <source>
        <dbReference type="ARBA" id="ARBA00023163"/>
    </source>
</evidence>
<accession>A0A263CY58</accession>
<organism evidence="8 9">
    <name type="scientific">Amycolatopsis antarctica</name>
    <dbReference type="NCBI Taxonomy" id="1854586"/>
    <lineage>
        <taxon>Bacteria</taxon>
        <taxon>Bacillati</taxon>
        <taxon>Actinomycetota</taxon>
        <taxon>Actinomycetes</taxon>
        <taxon>Pseudonocardiales</taxon>
        <taxon>Pseudonocardiaceae</taxon>
        <taxon>Amycolatopsis</taxon>
    </lineage>
</organism>
<gene>
    <name evidence="8" type="ORF">CFN78_21715</name>
</gene>
<dbReference type="SUPFAM" id="SSF46894">
    <property type="entry name" value="C-terminal effector domain of the bipartite response regulators"/>
    <property type="match status" value="1"/>
</dbReference>
<evidence type="ECO:0000313" key="9">
    <source>
        <dbReference type="Proteomes" id="UP000242444"/>
    </source>
</evidence>
<keyword evidence="4" id="KW-0804">Transcription</keyword>
<dbReference type="RefSeq" id="WP_094864710.1">
    <property type="nucleotide sequence ID" value="NZ_NKYE01000015.1"/>
</dbReference>
<dbReference type="PANTHER" id="PTHR35807:SF1">
    <property type="entry name" value="TRANSCRIPTIONAL REGULATOR REDD"/>
    <property type="match status" value="1"/>
</dbReference>
<evidence type="ECO:0000256" key="1">
    <source>
        <dbReference type="ARBA" id="ARBA00005820"/>
    </source>
</evidence>
<dbReference type="SUPFAM" id="SSF48452">
    <property type="entry name" value="TPR-like"/>
    <property type="match status" value="3"/>
</dbReference>
<keyword evidence="3 5" id="KW-0238">DNA-binding</keyword>
<dbReference type="GO" id="GO:0006355">
    <property type="term" value="P:regulation of DNA-templated transcription"/>
    <property type="evidence" value="ECO:0007669"/>
    <property type="project" value="InterPro"/>
</dbReference>
<evidence type="ECO:0000256" key="2">
    <source>
        <dbReference type="ARBA" id="ARBA00023015"/>
    </source>
</evidence>
<dbReference type="SUPFAM" id="SSF52540">
    <property type="entry name" value="P-loop containing nucleoside triphosphate hydrolases"/>
    <property type="match status" value="1"/>
</dbReference>
<dbReference type="InterPro" id="IPR005158">
    <property type="entry name" value="BTAD"/>
</dbReference>
<feature type="domain" description="OmpR/PhoB-type" evidence="7">
    <location>
        <begin position="1"/>
        <end position="99"/>
    </location>
</feature>
<dbReference type="InterPro" id="IPR011990">
    <property type="entry name" value="TPR-like_helical_dom_sf"/>
</dbReference>
<dbReference type="GO" id="GO:0000160">
    <property type="term" value="P:phosphorelay signal transduction system"/>
    <property type="evidence" value="ECO:0007669"/>
    <property type="project" value="InterPro"/>
</dbReference>
<dbReference type="InParanoid" id="A0A263CY58"/>
<dbReference type="EMBL" id="NKYE01000015">
    <property type="protein sequence ID" value="OZM71090.1"/>
    <property type="molecule type" value="Genomic_DNA"/>
</dbReference>
<dbReference type="PRINTS" id="PR00364">
    <property type="entry name" value="DISEASERSIST"/>
</dbReference>
<feature type="coiled-coil region" evidence="6">
    <location>
        <begin position="476"/>
        <end position="503"/>
    </location>
</feature>
<feature type="DNA-binding region" description="OmpR/PhoB-type" evidence="5">
    <location>
        <begin position="1"/>
        <end position="99"/>
    </location>
</feature>
<reference evidence="8 9" key="1">
    <citation type="submission" date="2017-07" db="EMBL/GenBank/DDBJ databases">
        <title>Amycolatopsis antarcticus sp. nov., isolated from the surface of an Antarcticus brown macroalga.</title>
        <authorList>
            <person name="Wang J."/>
            <person name="Leiva S."/>
            <person name="Huang J."/>
            <person name="Huang Y."/>
        </authorList>
    </citation>
    <scope>NUCLEOTIDE SEQUENCE [LARGE SCALE GENOMIC DNA]</scope>
    <source>
        <strain evidence="8 9">AU-G6</strain>
    </source>
</reference>
<name>A0A263CY58_9PSEU</name>
<dbReference type="AlphaFoldDB" id="A0A263CY58"/>
<dbReference type="SMART" id="SM01043">
    <property type="entry name" value="BTAD"/>
    <property type="match status" value="1"/>
</dbReference>
<dbReference type="InterPro" id="IPR051677">
    <property type="entry name" value="AfsR-DnrI-RedD_regulator"/>
</dbReference>
<dbReference type="Pfam" id="PF03704">
    <property type="entry name" value="BTAD"/>
    <property type="match status" value="1"/>
</dbReference>
<dbReference type="OrthoDB" id="3275754at2"/>
<dbReference type="PANTHER" id="PTHR35807">
    <property type="entry name" value="TRANSCRIPTIONAL REGULATOR REDD-RELATED"/>
    <property type="match status" value="1"/>
</dbReference>
<dbReference type="Gene3D" id="1.25.40.10">
    <property type="entry name" value="Tetratricopeptide repeat domain"/>
    <property type="match status" value="2"/>
</dbReference>
<keyword evidence="2" id="KW-0805">Transcription regulation</keyword>
<comment type="similarity">
    <text evidence="1">Belongs to the AfsR/DnrI/RedD regulatory family.</text>
</comment>
<dbReference type="InterPro" id="IPR036388">
    <property type="entry name" value="WH-like_DNA-bd_sf"/>
</dbReference>
<sequence>MTVQIDLLGPVQALVEGRPVALGSPTRQAVLAVLAMRSPDVVPLDDLITLVWGVAAPPSAAGNVQTYVSGLRRALEPERPPSEPSNLLVRVGRGYQLLLPMGAVDVHQFTELADAGRYAAAEGRLDEAAASLGAALSKWRGVPLTDVPGPFAQVQRDACTEQYLNALEAWAPAMLELGGAAEVVATLHEPAAAHLMRERLAVCLIEAMHQCGRDDEALAHYELVERTLREELGVLPTAELVSLRDRVTGDAQTAQVVNLPPVHLPADVRSYVGRDAELARMHEFMRAPAGSPRLIVLHGAGGAGKTALAVHFVNEVADRFPDGRLYVDLRGFAGAAGPLSAGDAAGRLLRDLGVPSNRIPAHADARVAHLRTLLAGTRTLLVLDNALDAEQVRPLLPGTDGCLTIVTSRRWLRGLVVSEGALRLPVGVLTESEALALLAEVAGRRRVAAERRAAVQLVHRCGLMPLALRIVAERAALRSRRDLAEMVAELDEQERRLDALSVGEESTTLRAVFSWSYAALPPEHARMFRLLGRFPGKEISVAIAAALAGVAHRDAERATEALREAHLLEVVPATGRYQLHDLLRSYALERFDIEEREEDKEAVLHRLLDWYLHGARAADEWLSAPGRASTESMGSLPEYVVPPVFADPETAADWCEAELPNMLETIDLAASAGFLRYAWHIPNFFMGFFILRCNVSEWVQAMTVAVEQCRALGDAKAEVRCRFNRLLAYTQVSQFERVLTEASELLSSDAIRLEPRIRPYVLNAIAYALLGLGRPAEAAEQLEDALLGEFGEQAARLSGLRASLGEAYTAMGRLAEARQCHEQALAMRKEQGELSGQSSSLRGIGELEVRAGDLRAAVTCFIEARWLARKVGAHREEALSLRALGDAYLRLPGRHTEALDTLSRALIIFEQLGDAMADDVRAELDQLSTMDHIAKSS</sequence>
<dbReference type="InterPro" id="IPR027417">
    <property type="entry name" value="P-loop_NTPase"/>
</dbReference>
<dbReference type="InterPro" id="IPR016032">
    <property type="entry name" value="Sig_transdc_resp-reg_C-effctor"/>
</dbReference>
<protein>
    <recommendedName>
        <fullName evidence="7">OmpR/PhoB-type domain-containing protein</fullName>
    </recommendedName>
</protein>
<dbReference type="GO" id="GO:0043531">
    <property type="term" value="F:ADP binding"/>
    <property type="evidence" value="ECO:0007669"/>
    <property type="project" value="InterPro"/>
</dbReference>
<dbReference type="InterPro" id="IPR019734">
    <property type="entry name" value="TPR_rpt"/>
</dbReference>
<dbReference type="SMART" id="SM00028">
    <property type="entry name" value="TPR"/>
    <property type="match status" value="3"/>
</dbReference>
<keyword evidence="6" id="KW-0175">Coiled coil</keyword>
<comment type="caution">
    <text evidence="8">The sequence shown here is derived from an EMBL/GenBank/DDBJ whole genome shotgun (WGS) entry which is preliminary data.</text>
</comment>